<evidence type="ECO:0000313" key="3">
    <source>
        <dbReference type="Proteomes" id="UP000230069"/>
    </source>
</evidence>
<keyword evidence="1" id="KW-1133">Transmembrane helix</keyword>
<organism evidence="2 3">
    <name type="scientific">Aquilegia coerulea</name>
    <name type="common">Rocky mountain columbine</name>
    <dbReference type="NCBI Taxonomy" id="218851"/>
    <lineage>
        <taxon>Eukaryota</taxon>
        <taxon>Viridiplantae</taxon>
        <taxon>Streptophyta</taxon>
        <taxon>Embryophyta</taxon>
        <taxon>Tracheophyta</taxon>
        <taxon>Spermatophyta</taxon>
        <taxon>Magnoliopsida</taxon>
        <taxon>Ranunculales</taxon>
        <taxon>Ranunculaceae</taxon>
        <taxon>Thalictroideae</taxon>
        <taxon>Aquilegia</taxon>
    </lineage>
</organism>
<feature type="transmembrane region" description="Helical" evidence="1">
    <location>
        <begin position="23"/>
        <end position="45"/>
    </location>
</feature>
<protein>
    <submittedName>
        <fullName evidence="2">Uncharacterized protein</fullName>
    </submittedName>
</protein>
<keyword evidence="3" id="KW-1185">Reference proteome</keyword>
<name>A0A2G5EUS6_AQUCA</name>
<proteinExistence type="predicted"/>
<sequence>MLVAGQDDYQQCTPLSYFMELYIASYSSLTLYIYQSCLFSFGLLVKSIIALCPPSIYLTDYLSFSDLMSTLKVSIPDLMWTPNLSSKLKDISP</sequence>
<dbReference type="AlphaFoldDB" id="A0A2G5EUS6"/>
<keyword evidence="1" id="KW-0812">Transmembrane</keyword>
<gene>
    <name evidence="2" type="ORF">AQUCO_00400345v1</name>
</gene>
<evidence type="ECO:0000256" key="1">
    <source>
        <dbReference type="SAM" id="Phobius"/>
    </source>
</evidence>
<reference evidence="2 3" key="1">
    <citation type="submission" date="2017-09" db="EMBL/GenBank/DDBJ databases">
        <title>WGS assembly of Aquilegia coerulea Goldsmith.</title>
        <authorList>
            <person name="Hodges S."/>
            <person name="Kramer E."/>
            <person name="Nordborg M."/>
            <person name="Tomkins J."/>
            <person name="Borevitz J."/>
            <person name="Derieg N."/>
            <person name="Yan J."/>
            <person name="Mihaltcheva S."/>
            <person name="Hayes R.D."/>
            <person name="Rokhsar D."/>
        </authorList>
    </citation>
    <scope>NUCLEOTIDE SEQUENCE [LARGE SCALE GENOMIC DNA]</scope>
    <source>
        <strain evidence="3">cv. Goldsmith</strain>
    </source>
</reference>
<dbReference type="Proteomes" id="UP000230069">
    <property type="component" value="Unassembled WGS sequence"/>
</dbReference>
<dbReference type="InParanoid" id="A0A2G5EUS6"/>
<evidence type="ECO:0000313" key="2">
    <source>
        <dbReference type="EMBL" id="PIA59397.1"/>
    </source>
</evidence>
<keyword evidence="1" id="KW-0472">Membrane</keyword>
<accession>A0A2G5EUS6</accession>
<dbReference type="EMBL" id="KZ305021">
    <property type="protein sequence ID" value="PIA59397.1"/>
    <property type="molecule type" value="Genomic_DNA"/>
</dbReference>